<keyword evidence="3" id="KW-0479">Metal-binding</keyword>
<dbReference type="Proteomes" id="UP000315983">
    <property type="component" value="Unassembled WGS sequence"/>
</dbReference>
<dbReference type="Gene3D" id="3.60.15.10">
    <property type="entry name" value="Ribonuclease Z/Hydroxyacylglutathione hydrolase-like"/>
    <property type="match status" value="1"/>
</dbReference>
<evidence type="ECO:0000256" key="4">
    <source>
        <dbReference type="ARBA" id="ARBA00022801"/>
    </source>
</evidence>
<dbReference type="PANTHER" id="PTHR42978:SF7">
    <property type="entry name" value="METALLO-HYDROLASE RV2300C-RELATED"/>
    <property type="match status" value="1"/>
</dbReference>
<dbReference type="GO" id="GO:0046872">
    <property type="term" value="F:metal ion binding"/>
    <property type="evidence" value="ECO:0007669"/>
    <property type="project" value="UniProtKB-KW"/>
</dbReference>
<evidence type="ECO:0000259" key="6">
    <source>
        <dbReference type="SMART" id="SM00849"/>
    </source>
</evidence>
<evidence type="ECO:0000313" key="10">
    <source>
        <dbReference type="Proteomes" id="UP000677457"/>
    </source>
</evidence>
<reference evidence="8 9" key="1">
    <citation type="submission" date="2019-06" db="EMBL/GenBank/DDBJ databases">
        <title>Sequencing the genomes of 1000 actinobacteria strains.</title>
        <authorList>
            <person name="Klenk H.-P."/>
        </authorList>
    </citation>
    <scope>NUCLEOTIDE SEQUENCE [LARGE SCALE GENOMIC DNA]</scope>
    <source>
        <strain evidence="8 9">DSM 44819</strain>
    </source>
</reference>
<dbReference type="GO" id="GO:0016787">
    <property type="term" value="F:hydrolase activity"/>
    <property type="evidence" value="ECO:0007669"/>
    <property type="project" value="UniProtKB-KW"/>
</dbReference>
<keyword evidence="4 8" id="KW-0378">Hydrolase</keyword>
<dbReference type="PANTHER" id="PTHR42978">
    <property type="entry name" value="QUORUM-QUENCHING LACTONASE YTNP-RELATED-RELATED"/>
    <property type="match status" value="1"/>
</dbReference>
<reference evidence="7 10" key="2">
    <citation type="submission" date="2021-03" db="EMBL/GenBank/DDBJ databases">
        <title>Whole genome shotgun sequence of Salinispora arenicola NBRC 105043.</title>
        <authorList>
            <person name="Komaki H."/>
            <person name="Tamura T."/>
        </authorList>
    </citation>
    <scope>NUCLEOTIDE SEQUENCE [LARGE SCALE GENOMIC DNA]</scope>
    <source>
        <strain evidence="7 10">NBRC 105043</strain>
    </source>
</reference>
<evidence type="ECO:0000313" key="9">
    <source>
        <dbReference type="Proteomes" id="UP000315983"/>
    </source>
</evidence>
<evidence type="ECO:0000256" key="1">
    <source>
        <dbReference type="ARBA" id="ARBA00001947"/>
    </source>
</evidence>
<dbReference type="InterPro" id="IPR001279">
    <property type="entry name" value="Metallo-B-lactamas"/>
</dbReference>
<dbReference type="SMART" id="SM00849">
    <property type="entry name" value="Lactamase_B"/>
    <property type="match status" value="1"/>
</dbReference>
<keyword evidence="10" id="KW-1185">Reference proteome</keyword>
<feature type="domain" description="Metallo-beta-lactamase" evidence="6">
    <location>
        <begin position="19"/>
        <end position="249"/>
    </location>
</feature>
<dbReference type="Pfam" id="PF00753">
    <property type="entry name" value="Lactamase_B"/>
    <property type="match status" value="1"/>
</dbReference>
<proteinExistence type="inferred from homology"/>
<name>A0A542XJT1_SALAC</name>
<sequence>MKVHHLNCGSIRVFREPLVCHVLLVETNNGLVLVDTGYGLDDIADPRRRIGPTRTIVRPVLDPDETAARQVERLGFRRDDVRHIVVTHFDADHIGGLSDFPHAAVHTTADEVRGARNPPTWREKSRFRPAQWRHGPRIIEHGAAGEPWRGFAAVKPLDEIAPGFVLIPLPGHTRGHACVAVDAGDHWLLHAGDAFYHPGSIGGGGSVPFVLRAMETLVAFDRGRVRENHARLAAVRARAEPDLTLFSAHDPAAFATLSSGG</sequence>
<comment type="caution">
    <text evidence="8">The sequence shown here is derived from an EMBL/GenBank/DDBJ whole genome shotgun (WGS) entry which is preliminary data.</text>
</comment>
<evidence type="ECO:0000256" key="3">
    <source>
        <dbReference type="ARBA" id="ARBA00022723"/>
    </source>
</evidence>
<comment type="similarity">
    <text evidence="2">Belongs to the metallo-beta-lactamase superfamily.</text>
</comment>
<organism evidence="8 9">
    <name type="scientific">Salinispora arenicola</name>
    <dbReference type="NCBI Taxonomy" id="168697"/>
    <lineage>
        <taxon>Bacteria</taxon>
        <taxon>Bacillati</taxon>
        <taxon>Actinomycetota</taxon>
        <taxon>Actinomycetes</taxon>
        <taxon>Micromonosporales</taxon>
        <taxon>Micromonosporaceae</taxon>
        <taxon>Salinispora</taxon>
    </lineage>
</organism>
<evidence type="ECO:0000313" key="8">
    <source>
        <dbReference type="EMBL" id="TQL36108.1"/>
    </source>
</evidence>
<accession>A0A542XJT1</accession>
<protein>
    <submittedName>
        <fullName evidence="8">Glyoxylase-like metal-dependent hydrolase (Beta-lactamase superfamily II)</fullName>
    </submittedName>
    <submittedName>
        <fullName evidence="7">Metallo-hydrolase</fullName>
    </submittedName>
</protein>
<evidence type="ECO:0000256" key="5">
    <source>
        <dbReference type="ARBA" id="ARBA00022833"/>
    </source>
</evidence>
<dbReference type="GeneID" id="93770500"/>
<comment type="cofactor">
    <cofactor evidence="1">
        <name>Zn(2+)</name>
        <dbReference type="ChEBI" id="CHEBI:29105"/>
    </cofactor>
</comment>
<dbReference type="EMBL" id="BOQM01000009">
    <property type="protein sequence ID" value="GIM83685.1"/>
    <property type="molecule type" value="Genomic_DNA"/>
</dbReference>
<dbReference type="Proteomes" id="UP000677457">
    <property type="component" value="Unassembled WGS sequence"/>
</dbReference>
<dbReference type="SUPFAM" id="SSF56281">
    <property type="entry name" value="Metallo-hydrolase/oxidoreductase"/>
    <property type="match status" value="1"/>
</dbReference>
<dbReference type="EMBL" id="VFOL01000001">
    <property type="protein sequence ID" value="TQL36108.1"/>
    <property type="molecule type" value="Genomic_DNA"/>
</dbReference>
<dbReference type="RefSeq" id="WP_029024705.1">
    <property type="nucleotide sequence ID" value="NZ_BOQM01000009.1"/>
</dbReference>
<keyword evidence="5" id="KW-0862">Zinc</keyword>
<gene>
    <name evidence="8" type="ORF">FB564_1186</name>
    <name evidence="7" type="ORF">Sar04_13440</name>
</gene>
<dbReference type="CDD" id="cd07742">
    <property type="entry name" value="metallo-hydrolase-like_MBL-fold"/>
    <property type="match status" value="1"/>
</dbReference>
<dbReference type="InterPro" id="IPR051013">
    <property type="entry name" value="MBL_superfamily_lactonases"/>
</dbReference>
<evidence type="ECO:0000256" key="2">
    <source>
        <dbReference type="ARBA" id="ARBA00007749"/>
    </source>
</evidence>
<dbReference type="AlphaFoldDB" id="A0A542XJT1"/>
<evidence type="ECO:0000313" key="7">
    <source>
        <dbReference type="EMBL" id="GIM83685.1"/>
    </source>
</evidence>
<dbReference type="InterPro" id="IPR036866">
    <property type="entry name" value="RibonucZ/Hydroxyglut_hydro"/>
</dbReference>